<feature type="compositionally biased region" description="Basic and acidic residues" evidence="1">
    <location>
        <begin position="15"/>
        <end position="29"/>
    </location>
</feature>
<comment type="caution">
    <text evidence="2">The sequence shown here is derived from an EMBL/GenBank/DDBJ whole genome shotgun (WGS) entry which is preliminary data.</text>
</comment>
<evidence type="ECO:0000313" key="2">
    <source>
        <dbReference type="EMBL" id="MBB5836553.1"/>
    </source>
</evidence>
<keyword evidence="3" id="KW-1185">Reference proteome</keyword>
<dbReference type="Proteomes" id="UP000549971">
    <property type="component" value="Unassembled WGS sequence"/>
</dbReference>
<name>A0A7W9MV23_9ACTN</name>
<evidence type="ECO:0000313" key="3">
    <source>
        <dbReference type="Proteomes" id="UP000549971"/>
    </source>
</evidence>
<evidence type="ECO:0000256" key="1">
    <source>
        <dbReference type="SAM" id="MobiDB-lite"/>
    </source>
</evidence>
<reference evidence="2 3" key="1">
    <citation type="submission" date="2020-08" db="EMBL/GenBank/DDBJ databases">
        <title>Sequencing the genomes of 1000 actinobacteria strains.</title>
        <authorList>
            <person name="Klenk H.-P."/>
        </authorList>
    </citation>
    <scope>NUCLEOTIDE SEQUENCE [LARGE SCALE GENOMIC DNA]</scope>
    <source>
        <strain evidence="2 3">DSM 28967</strain>
    </source>
</reference>
<feature type="region of interest" description="Disordered" evidence="1">
    <location>
        <begin position="1"/>
        <end position="49"/>
    </location>
</feature>
<proteinExistence type="predicted"/>
<dbReference type="AlphaFoldDB" id="A0A7W9MV23"/>
<organism evidence="2 3">
    <name type="scientific">Kribbella italica</name>
    <dbReference type="NCBI Taxonomy" id="1540520"/>
    <lineage>
        <taxon>Bacteria</taxon>
        <taxon>Bacillati</taxon>
        <taxon>Actinomycetota</taxon>
        <taxon>Actinomycetes</taxon>
        <taxon>Propionibacteriales</taxon>
        <taxon>Kribbellaceae</taxon>
        <taxon>Kribbella</taxon>
    </lineage>
</organism>
<dbReference type="Pfam" id="PF14428">
    <property type="entry name" value="DddA-like"/>
    <property type="match status" value="1"/>
</dbReference>
<sequence length="134" mass="15073">MRRPPEDGGEPEAQEVIRRLPVRENDSGKTRGFWKAPDGAEKPLSSGRGRYQELADEHARRLGLRPMSNTSHVEIKFALFMRERGLRDESIYINNRPCEGEASCPAWIESFLPKGAKLTVHWPGGGPWTFTGKG</sequence>
<protein>
    <submittedName>
        <fullName evidence="2">Uncharacterized protein</fullName>
    </submittedName>
</protein>
<accession>A0A7W9MV23</accession>
<dbReference type="EMBL" id="JACHMY010000001">
    <property type="protein sequence ID" value="MBB5836553.1"/>
    <property type="molecule type" value="Genomic_DNA"/>
</dbReference>
<gene>
    <name evidence="2" type="ORF">HDA39_003287</name>
</gene>
<dbReference type="InterPro" id="IPR032724">
    <property type="entry name" value="SCP1.201-like"/>
</dbReference>
<dbReference type="RefSeq" id="WP_337925765.1">
    <property type="nucleotide sequence ID" value="NZ_JACHMY010000001.1"/>
</dbReference>